<evidence type="ECO:0000256" key="7">
    <source>
        <dbReference type="HAMAP-Rule" id="MF_00114"/>
    </source>
</evidence>
<dbReference type="GO" id="GO:0004139">
    <property type="term" value="F:deoxyribose-phosphate aldolase activity"/>
    <property type="evidence" value="ECO:0007669"/>
    <property type="project" value="UniProtKB-UniRule"/>
</dbReference>
<dbReference type="GO" id="GO:0005737">
    <property type="term" value="C:cytoplasm"/>
    <property type="evidence" value="ECO:0007669"/>
    <property type="project" value="UniProtKB-SubCell"/>
</dbReference>
<evidence type="ECO:0000313" key="9">
    <source>
        <dbReference type="Proteomes" id="UP000621560"/>
    </source>
</evidence>
<feature type="active site" description="Proton donor/acceptor" evidence="7">
    <location>
        <position position="102"/>
    </location>
</feature>
<dbReference type="NCBIfam" id="TIGR00126">
    <property type="entry name" value="deoC"/>
    <property type="match status" value="1"/>
</dbReference>
<evidence type="ECO:0000313" key="8">
    <source>
        <dbReference type="EMBL" id="MBD2845006.1"/>
    </source>
</evidence>
<dbReference type="RefSeq" id="WP_190916186.1">
    <property type="nucleotide sequence ID" value="NZ_JACXIZ010000013.1"/>
</dbReference>
<comment type="function">
    <text evidence="6 7">Catalyzes a reversible aldol reaction between acetaldehyde and D-glyceraldehyde 3-phosphate to generate 2-deoxy-D-ribose 5-phosphate.</text>
</comment>
<dbReference type="FunFam" id="3.20.20.70:FF:000044">
    <property type="entry name" value="Deoxyribose-phosphate aldolase"/>
    <property type="match status" value="1"/>
</dbReference>
<protein>
    <recommendedName>
        <fullName evidence="7">Deoxyribose-phosphate aldolase</fullName>
        <shortName evidence="7">DERA</shortName>
        <ecNumber evidence="7">4.1.2.4</ecNumber>
    </recommendedName>
    <alternativeName>
        <fullName evidence="7">2-deoxy-D-ribose 5-phosphate aldolase</fullName>
    </alternativeName>
    <alternativeName>
        <fullName evidence="7">Phosphodeoxyriboaldolase</fullName>
        <shortName evidence="7">Deoxyriboaldolase</shortName>
    </alternativeName>
</protein>
<dbReference type="EC" id="4.1.2.4" evidence="7"/>
<dbReference type="PANTHER" id="PTHR10889:SF1">
    <property type="entry name" value="DEOXYRIBOSE-PHOSPHATE ALDOLASE"/>
    <property type="match status" value="1"/>
</dbReference>
<dbReference type="GO" id="GO:0016052">
    <property type="term" value="P:carbohydrate catabolic process"/>
    <property type="evidence" value="ECO:0007669"/>
    <property type="project" value="TreeGrafter"/>
</dbReference>
<proteinExistence type="inferred from homology"/>
<dbReference type="Pfam" id="PF01791">
    <property type="entry name" value="DeoC"/>
    <property type="match status" value="1"/>
</dbReference>
<comment type="pathway">
    <text evidence="7">Carbohydrate degradation; 2-deoxy-D-ribose 1-phosphate degradation; D-glyceraldehyde 3-phosphate and acetaldehyde from 2-deoxy-alpha-D-ribose 1-phosphate: step 2/2.</text>
</comment>
<dbReference type="GO" id="GO:0006018">
    <property type="term" value="P:2-deoxyribose 1-phosphate catabolic process"/>
    <property type="evidence" value="ECO:0007669"/>
    <property type="project" value="UniProtKB-UniRule"/>
</dbReference>
<reference evidence="8" key="1">
    <citation type="submission" date="2020-09" db="EMBL/GenBank/DDBJ databases">
        <title>A novel bacterium of genus Paenibacillus, isolated from South China Sea.</title>
        <authorList>
            <person name="Huang H."/>
            <person name="Mo K."/>
            <person name="Hu Y."/>
        </authorList>
    </citation>
    <scope>NUCLEOTIDE SEQUENCE</scope>
    <source>
        <strain evidence="8">IB182496</strain>
    </source>
</reference>
<dbReference type="Proteomes" id="UP000621560">
    <property type="component" value="Unassembled WGS sequence"/>
</dbReference>
<keyword evidence="2 7" id="KW-0963">Cytoplasm</keyword>
<comment type="caution">
    <text evidence="8">The sequence shown here is derived from an EMBL/GenBank/DDBJ whole genome shotgun (WGS) entry which is preliminary data.</text>
</comment>
<name>A0A927BQR5_9BACL</name>
<dbReference type="PIRSF" id="PIRSF001357">
    <property type="entry name" value="DeoC"/>
    <property type="match status" value="1"/>
</dbReference>
<sequence>MSGQDKSRGGSEGPALARYIDHTLLKPDATADAIAGLCEEAMRYGFATVCVNPYWVADAHARLKSSEVGITTVVGFPLGASTTAVKATEAAAAIADGATEIDMVMNIGALKSGRPDEVGRDIAAVVAACAGRAPVKVILETGLLSDEEKIESCRLAQAAGAAFVKTSTGFGPGAATVEDIALMRRTVGPEMGVKASGGVRDLAAARSMIAAGATRIGASASVAIVSDAGGASGSGY</sequence>
<evidence type="ECO:0000256" key="5">
    <source>
        <dbReference type="ARBA" id="ARBA00048791"/>
    </source>
</evidence>
<dbReference type="InterPro" id="IPR011343">
    <property type="entry name" value="DeoC"/>
</dbReference>
<dbReference type="EMBL" id="JACXIZ010000013">
    <property type="protein sequence ID" value="MBD2845006.1"/>
    <property type="molecule type" value="Genomic_DNA"/>
</dbReference>
<dbReference type="InterPro" id="IPR013785">
    <property type="entry name" value="Aldolase_TIM"/>
</dbReference>
<dbReference type="SUPFAM" id="SSF51569">
    <property type="entry name" value="Aldolase"/>
    <property type="match status" value="1"/>
</dbReference>
<evidence type="ECO:0000256" key="3">
    <source>
        <dbReference type="ARBA" id="ARBA00023239"/>
    </source>
</evidence>
<dbReference type="InterPro" id="IPR002915">
    <property type="entry name" value="DeoC/FbaB/LacD_aldolase"/>
</dbReference>
<keyword evidence="3 7" id="KW-0456">Lyase</keyword>
<dbReference type="GO" id="GO:0009264">
    <property type="term" value="P:deoxyribonucleotide catabolic process"/>
    <property type="evidence" value="ECO:0007669"/>
    <property type="project" value="UniProtKB-UniRule"/>
</dbReference>
<comment type="similarity">
    <text evidence="1 7">Belongs to the DeoC/FbaB aldolase family. DeoC type 1 subfamily.</text>
</comment>
<dbReference type="CDD" id="cd00959">
    <property type="entry name" value="DeoC"/>
    <property type="match status" value="1"/>
</dbReference>
<dbReference type="SMART" id="SM01133">
    <property type="entry name" value="DeoC"/>
    <property type="match status" value="1"/>
</dbReference>
<dbReference type="AlphaFoldDB" id="A0A927BQR5"/>
<evidence type="ECO:0000256" key="6">
    <source>
        <dbReference type="ARBA" id="ARBA00056337"/>
    </source>
</evidence>
<keyword evidence="4 7" id="KW-0704">Schiff base</keyword>
<evidence type="ECO:0000256" key="2">
    <source>
        <dbReference type="ARBA" id="ARBA00022490"/>
    </source>
</evidence>
<evidence type="ECO:0000256" key="4">
    <source>
        <dbReference type="ARBA" id="ARBA00023270"/>
    </source>
</evidence>
<feature type="active site" description="Proton donor/acceptor" evidence="7">
    <location>
        <position position="194"/>
    </location>
</feature>
<comment type="catalytic activity">
    <reaction evidence="5 7">
        <text>2-deoxy-D-ribose 5-phosphate = D-glyceraldehyde 3-phosphate + acetaldehyde</text>
        <dbReference type="Rhea" id="RHEA:12821"/>
        <dbReference type="ChEBI" id="CHEBI:15343"/>
        <dbReference type="ChEBI" id="CHEBI:59776"/>
        <dbReference type="ChEBI" id="CHEBI:62877"/>
        <dbReference type="EC" id="4.1.2.4"/>
    </reaction>
</comment>
<gene>
    <name evidence="7 8" type="primary">deoC</name>
    <name evidence="8" type="ORF">IDH44_07375</name>
</gene>
<keyword evidence="9" id="KW-1185">Reference proteome</keyword>
<accession>A0A927BQR5</accession>
<evidence type="ECO:0000256" key="1">
    <source>
        <dbReference type="ARBA" id="ARBA00010936"/>
    </source>
</evidence>
<dbReference type="InterPro" id="IPR028581">
    <property type="entry name" value="DeoC_typeI"/>
</dbReference>
<dbReference type="Gene3D" id="3.20.20.70">
    <property type="entry name" value="Aldolase class I"/>
    <property type="match status" value="1"/>
</dbReference>
<comment type="subcellular location">
    <subcellularLocation>
        <location evidence="7">Cytoplasm</location>
    </subcellularLocation>
</comment>
<dbReference type="HAMAP" id="MF_00114">
    <property type="entry name" value="DeoC_type1"/>
    <property type="match status" value="1"/>
</dbReference>
<organism evidence="8 9">
    <name type="scientific">Paenibacillus sabuli</name>
    <dbReference type="NCBI Taxonomy" id="2772509"/>
    <lineage>
        <taxon>Bacteria</taxon>
        <taxon>Bacillati</taxon>
        <taxon>Bacillota</taxon>
        <taxon>Bacilli</taxon>
        <taxon>Bacillales</taxon>
        <taxon>Paenibacillaceae</taxon>
        <taxon>Paenibacillus</taxon>
    </lineage>
</organism>
<feature type="active site" description="Schiff-base intermediate with acetaldehyde" evidence="7">
    <location>
        <position position="165"/>
    </location>
</feature>
<dbReference type="PANTHER" id="PTHR10889">
    <property type="entry name" value="DEOXYRIBOSE-PHOSPHATE ALDOLASE"/>
    <property type="match status" value="1"/>
</dbReference>